<evidence type="ECO:0000313" key="3">
    <source>
        <dbReference type="Proteomes" id="UP000611554"/>
    </source>
</evidence>
<reference evidence="3" key="1">
    <citation type="journal article" date="2019" name="Int. J. Syst. Evol. Microbiol.">
        <title>The Global Catalogue of Microorganisms (GCM) 10K type strain sequencing project: providing services to taxonomists for standard genome sequencing and annotation.</title>
        <authorList>
            <consortium name="The Broad Institute Genomics Platform"/>
            <consortium name="The Broad Institute Genome Sequencing Center for Infectious Disease"/>
            <person name="Wu L."/>
            <person name="Ma J."/>
        </authorList>
    </citation>
    <scope>NUCLEOTIDE SEQUENCE [LARGE SCALE GENOMIC DNA]</scope>
    <source>
        <strain evidence="3">JCM 3115</strain>
    </source>
</reference>
<evidence type="ECO:0008006" key="4">
    <source>
        <dbReference type="Google" id="ProtNLM"/>
    </source>
</evidence>
<gene>
    <name evidence="2" type="ORF">GCM10010140_32210</name>
</gene>
<organism evidence="2 3">
    <name type="scientific">Streptosporangium pseudovulgare</name>
    <dbReference type="NCBI Taxonomy" id="35765"/>
    <lineage>
        <taxon>Bacteria</taxon>
        <taxon>Bacillati</taxon>
        <taxon>Actinomycetota</taxon>
        <taxon>Actinomycetes</taxon>
        <taxon>Streptosporangiales</taxon>
        <taxon>Streptosporangiaceae</taxon>
        <taxon>Streptosporangium</taxon>
    </lineage>
</organism>
<feature type="region of interest" description="Disordered" evidence="1">
    <location>
        <begin position="123"/>
        <end position="145"/>
    </location>
</feature>
<proteinExistence type="predicted"/>
<evidence type="ECO:0000256" key="1">
    <source>
        <dbReference type="SAM" id="MobiDB-lite"/>
    </source>
</evidence>
<dbReference type="InterPro" id="IPR017850">
    <property type="entry name" value="Alkaline_phosphatase_core_sf"/>
</dbReference>
<dbReference type="Gene3D" id="3.40.720.10">
    <property type="entry name" value="Alkaline Phosphatase, subunit A"/>
    <property type="match status" value="1"/>
</dbReference>
<evidence type="ECO:0000313" key="2">
    <source>
        <dbReference type="EMBL" id="GGP99714.1"/>
    </source>
</evidence>
<keyword evidence="3" id="KW-1185">Reference proteome</keyword>
<dbReference type="Pfam" id="PF01663">
    <property type="entry name" value="Phosphodiest"/>
    <property type="match status" value="1"/>
</dbReference>
<dbReference type="Proteomes" id="UP000611554">
    <property type="component" value="Unassembled WGS sequence"/>
</dbReference>
<dbReference type="SUPFAM" id="SSF53649">
    <property type="entry name" value="Alkaline phosphatase-like"/>
    <property type="match status" value="1"/>
</dbReference>
<sequence length="420" mass="43397">MPDDADLTGGHAGVPGVGVTPHPRESLRAVPDRILAALDRAERGVVVLAVDGLSWRAARAAWPAADLARLTSTFPSTSATAWMTSVTGLPVAGHLAIGAACRSPADGSLVNVITGETLARAVPDRADGAPPGGGPPVDALSGGAFSDGGPPNGDLIAARTTVFERAAALPGTVAVAVGREIDTLTSPWSAALLRGAARFPAFRDAGGVPAARRRELAAQALDPESLVAAVARDVEAAFAEHAADGRRLLLWIYVNLDDHFHRHGYDPLAMRAVAGLERHALSWAARGWHVIAHSDHGQVPVAPDPVLEAAWAEVDAPELCALPGGGAGRVRWLHPRPGRAGEAAERLAAALGEHALVLAAGELPGLGLLELTPAVRERLGEVVAVAASPRFPLPVRGPRFEHGALTEDEMLVPLALWPPA</sequence>
<dbReference type="EMBL" id="BMQJ01000007">
    <property type="protein sequence ID" value="GGP99714.1"/>
    <property type="molecule type" value="Genomic_DNA"/>
</dbReference>
<accession>A0ABQ2QVL2</accession>
<feature type="region of interest" description="Disordered" evidence="1">
    <location>
        <begin position="1"/>
        <end position="25"/>
    </location>
</feature>
<name>A0ABQ2QVL2_9ACTN</name>
<protein>
    <recommendedName>
        <fullName evidence="4">Alkaline phosphatase family protein</fullName>
    </recommendedName>
</protein>
<dbReference type="InterPro" id="IPR002591">
    <property type="entry name" value="Phosphodiest/P_Trfase"/>
</dbReference>
<comment type="caution">
    <text evidence="2">The sequence shown here is derived from an EMBL/GenBank/DDBJ whole genome shotgun (WGS) entry which is preliminary data.</text>
</comment>